<protein>
    <submittedName>
        <fullName evidence="8">DHA1 family chloramphenicol resistance protein-like MFS transporter</fullName>
    </submittedName>
</protein>
<evidence type="ECO:0000256" key="3">
    <source>
        <dbReference type="ARBA" id="ARBA00022692"/>
    </source>
</evidence>
<evidence type="ECO:0000256" key="4">
    <source>
        <dbReference type="ARBA" id="ARBA00022989"/>
    </source>
</evidence>
<keyword evidence="3 6" id="KW-0812">Transmembrane</keyword>
<dbReference type="SUPFAM" id="SSF103473">
    <property type="entry name" value="MFS general substrate transporter"/>
    <property type="match status" value="1"/>
</dbReference>
<dbReference type="EMBL" id="JAUSXV010000001">
    <property type="protein sequence ID" value="MDQ0646511.1"/>
    <property type="molecule type" value="Genomic_DNA"/>
</dbReference>
<proteinExistence type="predicted"/>
<dbReference type="Proteomes" id="UP001244427">
    <property type="component" value="Unassembled WGS sequence"/>
</dbReference>
<dbReference type="Gene3D" id="1.20.1250.20">
    <property type="entry name" value="MFS general substrate transporter like domains"/>
    <property type="match status" value="1"/>
</dbReference>
<comment type="subcellular location">
    <subcellularLocation>
        <location evidence="1">Cell membrane</location>
        <topology evidence="1">Multi-pass membrane protein</topology>
    </subcellularLocation>
</comment>
<dbReference type="RefSeq" id="WP_307293568.1">
    <property type="nucleotide sequence ID" value="NZ_JAUSXV010000001.1"/>
</dbReference>
<feature type="transmembrane region" description="Helical" evidence="6">
    <location>
        <begin position="236"/>
        <end position="254"/>
    </location>
</feature>
<dbReference type="CDD" id="cd17324">
    <property type="entry name" value="MFS_NepI_like"/>
    <property type="match status" value="1"/>
</dbReference>
<dbReference type="PROSITE" id="PS50850">
    <property type="entry name" value="MFS"/>
    <property type="match status" value="1"/>
</dbReference>
<dbReference type="GO" id="GO:0005886">
    <property type="term" value="C:plasma membrane"/>
    <property type="evidence" value="ECO:0007669"/>
    <property type="project" value="UniProtKB-SubCell"/>
</dbReference>
<feature type="transmembrane region" description="Helical" evidence="6">
    <location>
        <begin position="291"/>
        <end position="311"/>
    </location>
</feature>
<dbReference type="PRINTS" id="PR01035">
    <property type="entry name" value="TCRTETA"/>
</dbReference>
<accession>A0AAW8ESN5</accession>
<dbReference type="PANTHER" id="PTHR43124">
    <property type="entry name" value="PURINE EFFLUX PUMP PBUE"/>
    <property type="match status" value="1"/>
</dbReference>
<dbReference type="PANTHER" id="PTHR43124:SF3">
    <property type="entry name" value="CHLORAMPHENICOL EFFLUX PUMP RV0191"/>
    <property type="match status" value="1"/>
</dbReference>
<keyword evidence="4 6" id="KW-1133">Transmembrane helix</keyword>
<dbReference type="InterPro" id="IPR001958">
    <property type="entry name" value="Tet-R_TetA/multi-R_MdtG-like"/>
</dbReference>
<dbReference type="AlphaFoldDB" id="A0AAW8ESN5"/>
<evidence type="ECO:0000256" key="6">
    <source>
        <dbReference type="SAM" id="Phobius"/>
    </source>
</evidence>
<feature type="transmembrane region" description="Helical" evidence="6">
    <location>
        <begin position="203"/>
        <end position="224"/>
    </location>
</feature>
<feature type="transmembrane region" description="Helical" evidence="6">
    <location>
        <begin position="160"/>
        <end position="183"/>
    </location>
</feature>
<feature type="transmembrane region" description="Helical" evidence="6">
    <location>
        <begin position="42"/>
        <end position="63"/>
    </location>
</feature>
<feature type="domain" description="Major facilitator superfamily (MFS) profile" evidence="7">
    <location>
        <begin position="4"/>
        <end position="378"/>
    </location>
</feature>
<reference evidence="8 9" key="1">
    <citation type="submission" date="2023-07" db="EMBL/GenBank/DDBJ databases">
        <title>Comparative genomics of wheat-associated soil bacteria to identify genetic determinants of phenazine resistance.</title>
        <authorList>
            <person name="Mouncey N."/>
        </authorList>
    </citation>
    <scope>NUCLEOTIDE SEQUENCE [LARGE SCALE GENOMIC DNA]</scope>
    <source>
        <strain evidence="8 9">W4I9-1</strain>
    </source>
</reference>
<dbReference type="InterPro" id="IPR036259">
    <property type="entry name" value="MFS_trans_sf"/>
</dbReference>
<feature type="transmembrane region" description="Helical" evidence="6">
    <location>
        <begin position="70"/>
        <end position="93"/>
    </location>
</feature>
<dbReference type="Pfam" id="PF07690">
    <property type="entry name" value="MFS_1"/>
    <property type="match status" value="1"/>
</dbReference>
<keyword evidence="5 6" id="KW-0472">Membrane</keyword>
<evidence type="ECO:0000256" key="2">
    <source>
        <dbReference type="ARBA" id="ARBA00022475"/>
    </source>
</evidence>
<keyword evidence="9" id="KW-1185">Reference proteome</keyword>
<organism evidence="8 9">
    <name type="scientific">Microbacterium natoriense</name>
    <dbReference type="NCBI Taxonomy" id="284570"/>
    <lineage>
        <taxon>Bacteria</taxon>
        <taxon>Bacillati</taxon>
        <taxon>Actinomycetota</taxon>
        <taxon>Actinomycetes</taxon>
        <taxon>Micrococcales</taxon>
        <taxon>Microbacteriaceae</taxon>
        <taxon>Microbacterium</taxon>
    </lineage>
</organism>
<dbReference type="GO" id="GO:0022857">
    <property type="term" value="F:transmembrane transporter activity"/>
    <property type="evidence" value="ECO:0007669"/>
    <property type="project" value="InterPro"/>
</dbReference>
<feature type="transmembrane region" description="Helical" evidence="6">
    <location>
        <begin position="351"/>
        <end position="374"/>
    </location>
</feature>
<feature type="transmembrane region" description="Helical" evidence="6">
    <location>
        <begin position="266"/>
        <end position="285"/>
    </location>
</feature>
<evidence type="ECO:0000256" key="5">
    <source>
        <dbReference type="ARBA" id="ARBA00023136"/>
    </source>
</evidence>
<evidence type="ECO:0000313" key="9">
    <source>
        <dbReference type="Proteomes" id="UP001244427"/>
    </source>
</evidence>
<dbReference type="InterPro" id="IPR011701">
    <property type="entry name" value="MFS"/>
</dbReference>
<dbReference type="InterPro" id="IPR050189">
    <property type="entry name" value="MFS_Efflux_Transporters"/>
</dbReference>
<feature type="transmembrane region" description="Helical" evidence="6">
    <location>
        <begin position="132"/>
        <end position="154"/>
    </location>
</feature>
<comment type="caution">
    <text evidence="8">The sequence shown here is derived from an EMBL/GenBank/DDBJ whole genome shotgun (WGS) entry which is preliminary data.</text>
</comment>
<feature type="transmembrane region" description="Helical" evidence="6">
    <location>
        <begin position="323"/>
        <end position="345"/>
    </location>
</feature>
<gene>
    <name evidence="8" type="ORF">QFZ53_000707</name>
</gene>
<sequence length="378" mass="38026">MPFLIPVLALAIFAQGTSEFMLAGLLLPLSSDLGVEPAQAGLLTSAFAVGMVVGAPVVAVFGARWRPRRTLVLLLLAFILAHAVGAVSASFWVLLTTRVIAALANAGFLAIALSTVRGIVSPGQTTRAVATLLAGTTLATIVGVPASALLAGILGWRSTFWGVVVLCVPAILGLLLDQTLGRVATAPRVRVRAELNELRHRRVLVPVILAVLVNAATFGVFTFLGVIGADAGVDDAWVPALLAAFGIGAFLGVSATARWAAVRERAWIAVGGFAATALWVLLAFGSASAPVVFAGAFLGGMLSFAVGSALISRIVREATGAPVLGGAYATVALNLGAMAGPAFAASAYSTAGAQGIVLAAAALTAAAASFASLLPTSP</sequence>
<dbReference type="InterPro" id="IPR020846">
    <property type="entry name" value="MFS_dom"/>
</dbReference>
<evidence type="ECO:0000259" key="7">
    <source>
        <dbReference type="PROSITE" id="PS50850"/>
    </source>
</evidence>
<evidence type="ECO:0000256" key="1">
    <source>
        <dbReference type="ARBA" id="ARBA00004651"/>
    </source>
</evidence>
<keyword evidence="2" id="KW-1003">Cell membrane</keyword>
<evidence type="ECO:0000313" key="8">
    <source>
        <dbReference type="EMBL" id="MDQ0646511.1"/>
    </source>
</evidence>
<name>A0AAW8ESN5_9MICO</name>
<feature type="transmembrane region" description="Helical" evidence="6">
    <location>
        <begin position="99"/>
        <end position="120"/>
    </location>
</feature>